<dbReference type="Proteomes" id="UP000036958">
    <property type="component" value="Unassembled WGS sequence"/>
</dbReference>
<keyword evidence="2" id="KW-1185">Reference proteome</keyword>
<dbReference type="Pfam" id="PF11751">
    <property type="entry name" value="PorP_SprF"/>
    <property type="match status" value="1"/>
</dbReference>
<dbReference type="STRING" id="1409788.NC99_15740"/>
<dbReference type="AlphaFoldDB" id="A0A0L8VAV7"/>
<comment type="caution">
    <text evidence="1">The sequence shown here is derived from an EMBL/GenBank/DDBJ whole genome shotgun (WGS) entry which is preliminary data.</text>
</comment>
<dbReference type="EMBL" id="LGIA01000090">
    <property type="protein sequence ID" value="KOH45610.1"/>
    <property type="molecule type" value="Genomic_DNA"/>
</dbReference>
<organism evidence="1 2">
    <name type="scientific">Sunxiuqinia dokdonensis</name>
    <dbReference type="NCBI Taxonomy" id="1409788"/>
    <lineage>
        <taxon>Bacteria</taxon>
        <taxon>Pseudomonadati</taxon>
        <taxon>Bacteroidota</taxon>
        <taxon>Bacteroidia</taxon>
        <taxon>Marinilabiliales</taxon>
        <taxon>Prolixibacteraceae</taxon>
        <taxon>Sunxiuqinia</taxon>
    </lineage>
</organism>
<accession>A0A0L8VAV7</accession>
<reference evidence="2" key="1">
    <citation type="submission" date="2015-07" db="EMBL/GenBank/DDBJ databases">
        <title>Genome sequencing of Sunxiuqinia dokdonensis strain SK.</title>
        <authorList>
            <person name="Ahn S."/>
            <person name="Kim B.-C."/>
        </authorList>
    </citation>
    <scope>NUCLEOTIDE SEQUENCE [LARGE SCALE GENOMIC DNA]</scope>
    <source>
        <strain evidence="2">SK</strain>
    </source>
</reference>
<evidence type="ECO:0000313" key="2">
    <source>
        <dbReference type="Proteomes" id="UP000036958"/>
    </source>
</evidence>
<gene>
    <name evidence="1" type="ORF">NC99_15740</name>
</gene>
<dbReference type="InterPro" id="IPR019861">
    <property type="entry name" value="PorP/SprF_Bacteroidetes"/>
</dbReference>
<evidence type="ECO:0000313" key="1">
    <source>
        <dbReference type="EMBL" id="KOH45610.1"/>
    </source>
</evidence>
<name>A0A0L8VAV7_9BACT</name>
<protein>
    <recommendedName>
        <fullName evidence="3">Bacteroidetes-specific membrane protein</fullName>
    </recommendedName>
</protein>
<dbReference type="NCBIfam" id="TIGR03519">
    <property type="entry name" value="T9SS_PorP_fam"/>
    <property type="match status" value="1"/>
</dbReference>
<evidence type="ECO:0008006" key="3">
    <source>
        <dbReference type="Google" id="ProtNLM"/>
    </source>
</evidence>
<proteinExistence type="predicted"/>
<sequence length="284" mass="30949">MLIVNPGFAGSNDAITGLILNRYQWSGFDGAPKTLLFSVETTANIFGGTSGVGLNIISDELGFSKNTLVNLNYAYHTTTSIGDLGIGSSFGLFNKAINGEWITVGQDGITGNGSGDRWIPQNEVSQLTFDAGLGLYLKSNDYFAAISVTHINQGEITYGDGGEYFPLIRSYYLSGGYNISLSNPLFELRPAIFAKSDLASTQVDFTVNLVYNERFSGGLSYRIDDAIAILMSVEMRNGLNVGLAYDITTSAMGRYGYGTQEIFLRYAVDFGKSRLKKYKSIRFL</sequence>